<sequence length="224" mass="25649">MNRGSRSRKLPQLAALQSTVLALQEIGKPEEPVQSEIWTGEKDNQGVSVKAAEGIEVRLDETYSPDFPDTLPTVLNEKFQVLAIWSKPRKTYVQNVLSILDQFEEFIHRRPTVVLGDFNANPTFDAGNAKHSKFHHIEERMNAVGLISAYHQYFGEPFGAESRASIYWMWKENKPFHIDYVFVPKTWSHHITRVDVGDYNSWKSLSDHRPLSVELGTLPAEAWL</sequence>
<feature type="domain" description="Endonuclease/exonuclease/phosphatase" evidence="1">
    <location>
        <begin position="107"/>
        <end position="208"/>
    </location>
</feature>
<dbReference type="SUPFAM" id="SSF56219">
    <property type="entry name" value="DNase I-like"/>
    <property type="match status" value="1"/>
</dbReference>
<comment type="caution">
    <text evidence="2">The sequence shown here is derived from an EMBL/GenBank/DDBJ whole genome shotgun (WGS) entry which is preliminary data.</text>
</comment>
<evidence type="ECO:0000313" key="3">
    <source>
        <dbReference type="Proteomes" id="UP000658278"/>
    </source>
</evidence>
<dbReference type="EMBL" id="JAENII010000004">
    <property type="protein sequence ID" value="MBK1826885.1"/>
    <property type="molecule type" value="Genomic_DNA"/>
</dbReference>
<evidence type="ECO:0000259" key="1">
    <source>
        <dbReference type="Pfam" id="PF03372"/>
    </source>
</evidence>
<dbReference type="Pfam" id="PF03372">
    <property type="entry name" value="Exo_endo_phos"/>
    <property type="match status" value="1"/>
</dbReference>
<dbReference type="AlphaFoldDB" id="A0A934RAE2"/>
<dbReference type="InterPro" id="IPR036691">
    <property type="entry name" value="Endo/exonu/phosph_ase_sf"/>
</dbReference>
<protein>
    <recommendedName>
        <fullName evidence="1">Endonuclease/exonuclease/phosphatase domain-containing protein</fullName>
    </recommendedName>
</protein>
<evidence type="ECO:0000313" key="2">
    <source>
        <dbReference type="EMBL" id="MBK1826885.1"/>
    </source>
</evidence>
<dbReference type="RefSeq" id="WP_234044566.1">
    <property type="nucleotide sequence ID" value="NZ_JAENII010000004.1"/>
</dbReference>
<accession>A0A934RAE2</accession>
<dbReference type="Gene3D" id="3.60.10.10">
    <property type="entry name" value="Endonuclease/exonuclease/phosphatase"/>
    <property type="match status" value="1"/>
</dbReference>
<proteinExistence type="predicted"/>
<dbReference type="GO" id="GO:0003824">
    <property type="term" value="F:catalytic activity"/>
    <property type="evidence" value="ECO:0007669"/>
    <property type="project" value="InterPro"/>
</dbReference>
<organism evidence="2 3">
    <name type="scientific">Haloferula rosea</name>
    <dbReference type="NCBI Taxonomy" id="490093"/>
    <lineage>
        <taxon>Bacteria</taxon>
        <taxon>Pseudomonadati</taxon>
        <taxon>Verrucomicrobiota</taxon>
        <taxon>Verrucomicrobiia</taxon>
        <taxon>Verrucomicrobiales</taxon>
        <taxon>Verrucomicrobiaceae</taxon>
        <taxon>Haloferula</taxon>
    </lineage>
</organism>
<gene>
    <name evidence="2" type="ORF">JIN81_07635</name>
</gene>
<keyword evidence="3" id="KW-1185">Reference proteome</keyword>
<dbReference type="Proteomes" id="UP000658278">
    <property type="component" value="Unassembled WGS sequence"/>
</dbReference>
<name>A0A934RAE2_9BACT</name>
<dbReference type="InterPro" id="IPR005135">
    <property type="entry name" value="Endo/exonuclease/phosphatase"/>
</dbReference>
<reference evidence="2" key="1">
    <citation type="submission" date="2021-01" db="EMBL/GenBank/DDBJ databases">
        <title>Modified the classification status of verrucomicrobia.</title>
        <authorList>
            <person name="Feng X."/>
        </authorList>
    </citation>
    <scope>NUCLEOTIDE SEQUENCE</scope>
    <source>
        <strain evidence="2">KCTC 22201</strain>
    </source>
</reference>